<dbReference type="OrthoDB" id="5143809at2759"/>
<gene>
    <name evidence="2" type="ORF">CSOL1703_00000865</name>
</gene>
<name>A0A9N9Z469_9HYPO</name>
<keyword evidence="3" id="KW-1185">Reference proteome</keyword>
<dbReference type="AlphaFoldDB" id="A0A9N9Z469"/>
<sequence>MQLPLINAVVAFGLISTGVASPRVTGIGAGPLLLPTDGRNAKTTAIAASTTDAAAGIARIAVAAVDIHECGSLQCAVLDAGYAYIGWVRKTPRFNTKDSLGSLPSMFTLDLYYVLRYLLTPRQQYTAQSSL</sequence>
<proteinExistence type="predicted"/>
<evidence type="ECO:0000256" key="1">
    <source>
        <dbReference type="SAM" id="SignalP"/>
    </source>
</evidence>
<evidence type="ECO:0000313" key="3">
    <source>
        <dbReference type="Proteomes" id="UP000775872"/>
    </source>
</evidence>
<keyword evidence="1" id="KW-0732">Signal</keyword>
<reference evidence="2" key="1">
    <citation type="submission" date="2021-10" db="EMBL/GenBank/DDBJ databases">
        <authorList>
            <person name="Piombo E."/>
        </authorList>
    </citation>
    <scope>NUCLEOTIDE SEQUENCE</scope>
</reference>
<organism evidence="2 3">
    <name type="scientific">Clonostachys solani</name>
    <dbReference type="NCBI Taxonomy" id="160281"/>
    <lineage>
        <taxon>Eukaryota</taxon>
        <taxon>Fungi</taxon>
        <taxon>Dikarya</taxon>
        <taxon>Ascomycota</taxon>
        <taxon>Pezizomycotina</taxon>
        <taxon>Sordariomycetes</taxon>
        <taxon>Hypocreomycetidae</taxon>
        <taxon>Hypocreales</taxon>
        <taxon>Bionectriaceae</taxon>
        <taxon>Clonostachys</taxon>
    </lineage>
</organism>
<accession>A0A9N9Z469</accession>
<dbReference type="EMBL" id="CABFOC020000035">
    <property type="protein sequence ID" value="CAH0048915.1"/>
    <property type="molecule type" value="Genomic_DNA"/>
</dbReference>
<feature type="signal peptide" evidence="1">
    <location>
        <begin position="1"/>
        <end position="20"/>
    </location>
</feature>
<comment type="caution">
    <text evidence="2">The sequence shown here is derived from an EMBL/GenBank/DDBJ whole genome shotgun (WGS) entry which is preliminary data.</text>
</comment>
<evidence type="ECO:0000313" key="2">
    <source>
        <dbReference type="EMBL" id="CAH0048915.1"/>
    </source>
</evidence>
<dbReference type="Proteomes" id="UP000775872">
    <property type="component" value="Unassembled WGS sequence"/>
</dbReference>
<protein>
    <submittedName>
        <fullName evidence="2">Uncharacterized protein</fullName>
    </submittedName>
</protein>
<feature type="chain" id="PRO_5040382752" evidence="1">
    <location>
        <begin position="21"/>
        <end position="131"/>
    </location>
</feature>